<evidence type="ECO:0000313" key="6">
    <source>
        <dbReference type="EMBL" id="QEE29044.1"/>
    </source>
</evidence>
<dbReference type="InterPro" id="IPR001647">
    <property type="entry name" value="HTH_TetR"/>
</dbReference>
<organism evidence="6 7">
    <name type="scientific">Terriglobus albidus</name>
    <dbReference type="NCBI Taxonomy" id="1592106"/>
    <lineage>
        <taxon>Bacteria</taxon>
        <taxon>Pseudomonadati</taxon>
        <taxon>Acidobacteriota</taxon>
        <taxon>Terriglobia</taxon>
        <taxon>Terriglobales</taxon>
        <taxon>Acidobacteriaceae</taxon>
        <taxon>Terriglobus</taxon>
    </lineage>
</organism>
<gene>
    <name evidence="6" type="ORF">FTW19_14175</name>
</gene>
<keyword evidence="2 4" id="KW-0238">DNA-binding</keyword>
<dbReference type="Proteomes" id="UP000321820">
    <property type="component" value="Chromosome"/>
</dbReference>
<dbReference type="KEGG" id="talb:FTW19_14175"/>
<keyword evidence="7" id="KW-1185">Reference proteome</keyword>
<evidence type="ECO:0000256" key="2">
    <source>
        <dbReference type="ARBA" id="ARBA00023125"/>
    </source>
</evidence>
<dbReference type="RefSeq" id="WP_147648242.1">
    <property type="nucleotide sequence ID" value="NZ_CP042806.1"/>
</dbReference>
<sequence length="191" mass="21899">MRYPPEHKAATHQKIVKDASRRIRTEGLTGAAVSTVMQDTGLTHGGFYKHFESKDELLLESLNEAFREITDRLLKAAKESRPEVAWKAIVTTYLQPEHCSQAENWCPLTALAPEMVRTSKEMKSRIFDELRNYKDLMQPFMPGRRTVDKERAFFVIFSTMIGAIQIARLLPDPALREKILANTRDFLLGTF</sequence>
<dbReference type="PANTHER" id="PTHR47506:SF7">
    <property type="entry name" value="TRANSCRIPTIONAL REGULATORY PROTEIN"/>
    <property type="match status" value="1"/>
</dbReference>
<accession>A0A5B9EBG7</accession>
<evidence type="ECO:0000259" key="5">
    <source>
        <dbReference type="PROSITE" id="PS50977"/>
    </source>
</evidence>
<evidence type="ECO:0000256" key="1">
    <source>
        <dbReference type="ARBA" id="ARBA00023015"/>
    </source>
</evidence>
<reference evidence="6 7" key="1">
    <citation type="submission" date="2019-08" db="EMBL/GenBank/DDBJ databases">
        <title>Complete genome sequence of Terriglobus albidus strain ORNL.</title>
        <authorList>
            <person name="Podar M."/>
        </authorList>
    </citation>
    <scope>NUCLEOTIDE SEQUENCE [LARGE SCALE GENOMIC DNA]</scope>
    <source>
        <strain evidence="6 7">ORNL</strain>
    </source>
</reference>
<dbReference type="InterPro" id="IPR036271">
    <property type="entry name" value="Tet_transcr_reg_TetR-rel_C_sf"/>
</dbReference>
<dbReference type="InterPro" id="IPR009057">
    <property type="entry name" value="Homeodomain-like_sf"/>
</dbReference>
<dbReference type="SUPFAM" id="SSF46689">
    <property type="entry name" value="Homeodomain-like"/>
    <property type="match status" value="1"/>
</dbReference>
<dbReference type="AlphaFoldDB" id="A0A5B9EBG7"/>
<dbReference type="GO" id="GO:0003677">
    <property type="term" value="F:DNA binding"/>
    <property type="evidence" value="ECO:0007669"/>
    <property type="project" value="UniProtKB-UniRule"/>
</dbReference>
<feature type="domain" description="HTH tetR-type" evidence="5">
    <location>
        <begin position="9"/>
        <end position="69"/>
    </location>
</feature>
<dbReference type="Gene3D" id="1.10.357.10">
    <property type="entry name" value="Tetracycline Repressor, domain 2"/>
    <property type="match status" value="1"/>
</dbReference>
<dbReference type="Gene3D" id="1.10.10.60">
    <property type="entry name" value="Homeodomain-like"/>
    <property type="match status" value="1"/>
</dbReference>
<keyword evidence="3" id="KW-0804">Transcription</keyword>
<name>A0A5B9EBG7_9BACT</name>
<dbReference type="Pfam" id="PF00440">
    <property type="entry name" value="TetR_N"/>
    <property type="match status" value="1"/>
</dbReference>
<evidence type="ECO:0000256" key="4">
    <source>
        <dbReference type="PROSITE-ProRule" id="PRU00335"/>
    </source>
</evidence>
<evidence type="ECO:0000313" key="7">
    <source>
        <dbReference type="Proteomes" id="UP000321820"/>
    </source>
</evidence>
<proteinExistence type="predicted"/>
<dbReference type="EMBL" id="CP042806">
    <property type="protein sequence ID" value="QEE29044.1"/>
    <property type="molecule type" value="Genomic_DNA"/>
</dbReference>
<protein>
    <submittedName>
        <fullName evidence="6">TetR/AcrR family transcriptional regulator</fullName>
    </submittedName>
</protein>
<evidence type="ECO:0000256" key="3">
    <source>
        <dbReference type="ARBA" id="ARBA00023163"/>
    </source>
</evidence>
<feature type="DNA-binding region" description="H-T-H motif" evidence="4">
    <location>
        <begin position="32"/>
        <end position="51"/>
    </location>
</feature>
<dbReference type="OrthoDB" id="9785164at2"/>
<dbReference type="SUPFAM" id="SSF48498">
    <property type="entry name" value="Tetracyclin repressor-like, C-terminal domain"/>
    <property type="match status" value="1"/>
</dbReference>
<keyword evidence="1" id="KW-0805">Transcription regulation</keyword>
<dbReference type="PANTHER" id="PTHR47506">
    <property type="entry name" value="TRANSCRIPTIONAL REGULATORY PROTEIN"/>
    <property type="match status" value="1"/>
</dbReference>
<dbReference type="PROSITE" id="PS50977">
    <property type="entry name" value="HTH_TETR_2"/>
    <property type="match status" value="1"/>
</dbReference>